<evidence type="ECO:0000313" key="1">
    <source>
        <dbReference type="EMBL" id="KAI3730665.1"/>
    </source>
</evidence>
<dbReference type="Proteomes" id="UP001056120">
    <property type="component" value="Linkage Group LG21"/>
</dbReference>
<dbReference type="EMBL" id="CM042038">
    <property type="protein sequence ID" value="KAI3730665.1"/>
    <property type="molecule type" value="Genomic_DNA"/>
</dbReference>
<reference evidence="1 2" key="2">
    <citation type="journal article" date="2022" name="Mol. Ecol. Resour.">
        <title>The genomes of chicory, endive, great burdock and yacon provide insights into Asteraceae paleo-polyploidization history and plant inulin production.</title>
        <authorList>
            <person name="Fan W."/>
            <person name="Wang S."/>
            <person name="Wang H."/>
            <person name="Wang A."/>
            <person name="Jiang F."/>
            <person name="Liu H."/>
            <person name="Zhao H."/>
            <person name="Xu D."/>
            <person name="Zhang Y."/>
        </authorList>
    </citation>
    <scope>NUCLEOTIDE SEQUENCE [LARGE SCALE GENOMIC DNA]</scope>
    <source>
        <strain evidence="2">cv. Yunnan</strain>
        <tissue evidence="1">Leaves</tissue>
    </source>
</reference>
<sequence>MMFSVNEAARLQNHLTLVVKIKAVRMLVNKKLGEVRVPIKELLEGETMRAVGYLVRGWQGEEKGFVTFSYRLGKILHATAPKKAAVRRKRKSSSGMGLATGLVAGMALGSVANSGGCGEGGGCGGCGG</sequence>
<evidence type="ECO:0000313" key="2">
    <source>
        <dbReference type="Proteomes" id="UP001056120"/>
    </source>
</evidence>
<name>A0ACB9C8W2_9ASTR</name>
<proteinExistence type="predicted"/>
<comment type="caution">
    <text evidence="1">The sequence shown here is derived from an EMBL/GenBank/DDBJ whole genome shotgun (WGS) entry which is preliminary data.</text>
</comment>
<organism evidence="1 2">
    <name type="scientific">Smallanthus sonchifolius</name>
    <dbReference type="NCBI Taxonomy" id="185202"/>
    <lineage>
        <taxon>Eukaryota</taxon>
        <taxon>Viridiplantae</taxon>
        <taxon>Streptophyta</taxon>
        <taxon>Embryophyta</taxon>
        <taxon>Tracheophyta</taxon>
        <taxon>Spermatophyta</taxon>
        <taxon>Magnoliopsida</taxon>
        <taxon>eudicotyledons</taxon>
        <taxon>Gunneridae</taxon>
        <taxon>Pentapetalae</taxon>
        <taxon>asterids</taxon>
        <taxon>campanulids</taxon>
        <taxon>Asterales</taxon>
        <taxon>Asteraceae</taxon>
        <taxon>Asteroideae</taxon>
        <taxon>Heliantheae alliance</taxon>
        <taxon>Millerieae</taxon>
        <taxon>Smallanthus</taxon>
    </lineage>
</organism>
<accession>A0ACB9C8W2</accession>
<keyword evidence="2" id="KW-1185">Reference proteome</keyword>
<protein>
    <submittedName>
        <fullName evidence="1">Uncharacterized protein</fullName>
    </submittedName>
</protein>
<reference evidence="2" key="1">
    <citation type="journal article" date="2022" name="Mol. Ecol. Resour.">
        <title>The genomes of chicory, endive, great burdock and yacon provide insights into Asteraceae palaeo-polyploidization history and plant inulin production.</title>
        <authorList>
            <person name="Fan W."/>
            <person name="Wang S."/>
            <person name="Wang H."/>
            <person name="Wang A."/>
            <person name="Jiang F."/>
            <person name="Liu H."/>
            <person name="Zhao H."/>
            <person name="Xu D."/>
            <person name="Zhang Y."/>
        </authorList>
    </citation>
    <scope>NUCLEOTIDE SEQUENCE [LARGE SCALE GENOMIC DNA]</scope>
    <source>
        <strain evidence="2">cv. Yunnan</strain>
    </source>
</reference>
<gene>
    <name evidence="1" type="ORF">L1987_61837</name>
</gene>